<evidence type="ECO:0000256" key="1">
    <source>
        <dbReference type="ARBA" id="ARBA00010062"/>
    </source>
</evidence>
<dbReference type="EMBL" id="JACCFO010000001">
    <property type="protein sequence ID" value="NYI95158.1"/>
    <property type="molecule type" value="Genomic_DNA"/>
</dbReference>
<dbReference type="AlphaFoldDB" id="A0A853BI44"/>
<dbReference type="InterPro" id="IPR028082">
    <property type="entry name" value="Peripla_BP_I"/>
</dbReference>
<evidence type="ECO:0000256" key="3">
    <source>
        <dbReference type="SAM" id="MobiDB-lite"/>
    </source>
</evidence>
<name>A0A853BI44_9ACTN</name>
<dbReference type="Proteomes" id="UP000575985">
    <property type="component" value="Unassembled WGS sequence"/>
</dbReference>
<feature type="compositionally biased region" description="Low complexity" evidence="3">
    <location>
        <begin position="389"/>
        <end position="415"/>
    </location>
</feature>
<dbReference type="PANTHER" id="PTHR30483">
    <property type="entry name" value="LEUCINE-SPECIFIC-BINDING PROTEIN"/>
    <property type="match status" value="1"/>
</dbReference>
<evidence type="ECO:0000259" key="4">
    <source>
        <dbReference type="Pfam" id="PF13458"/>
    </source>
</evidence>
<feature type="region of interest" description="Disordered" evidence="3">
    <location>
        <begin position="351"/>
        <end position="435"/>
    </location>
</feature>
<evidence type="ECO:0000313" key="6">
    <source>
        <dbReference type="Proteomes" id="UP000575985"/>
    </source>
</evidence>
<dbReference type="InterPro" id="IPR051010">
    <property type="entry name" value="BCAA_transport"/>
</dbReference>
<keyword evidence="2" id="KW-0732">Signal</keyword>
<reference evidence="5 6" key="1">
    <citation type="submission" date="2020-07" db="EMBL/GenBank/DDBJ databases">
        <title>Sequencing the genomes of 1000 actinobacteria strains.</title>
        <authorList>
            <person name="Klenk H.-P."/>
        </authorList>
    </citation>
    <scope>NUCLEOTIDE SEQUENCE [LARGE SCALE GENOMIC DNA]</scope>
    <source>
        <strain evidence="5 6">DSM 45927</strain>
    </source>
</reference>
<evidence type="ECO:0000256" key="2">
    <source>
        <dbReference type="ARBA" id="ARBA00022729"/>
    </source>
</evidence>
<dbReference type="InterPro" id="IPR028081">
    <property type="entry name" value="Leu-bd"/>
</dbReference>
<protein>
    <submittedName>
        <fullName evidence="5">Branched-chain amino acid transport system substrate-binding protein</fullName>
    </submittedName>
</protein>
<dbReference type="SUPFAM" id="SSF53822">
    <property type="entry name" value="Periplasmic binding protein-like I"/>
    <property type="match status" value="1"/>
</dbReference>
<comment type="caution">
    <text evidence="5">The sequence shown here is derived from an EMBL/GenBank/DDBJ whole genome shotgun (WGS) entry which is preliminary data.</text>
</comment>
<gene>
    <name evidence="5" type="ORF">HNR12_001435</name>
</gene>
<keyword evidence="6" id="KW-1185">Reference proteome</keyword>
<organism evidence="5 6">
    <name type="scientific">Streptomonospora nanhaiensis</name>
    <dbReference type="NCBI Taxonomy" id="1323731"/>
    <lineage>
        <taxon>Bacteria</taxon>
        <taxon>Bacillati</taxon>
        <taxon>Actinomycetota</taxon>
        <taxon>Actinomycetes</taxon>
        <taxon>Streptosporangiales</taxon>
        <taxon>Nocardiopsidaceae</taxon>
        <taxon>Streptomonospora</taxon>
    </lineage>
</organism>
<dbReference type="Gene3D" id="3.40.50.2300">
    <property type="match status" value="2"/>
</dbReference>
<comment type="similarity">
    <text evidence="1">Belongs to the leucine-binding protein family.</text>
</comment>
<dbReference type="RefSeq" id="WP_218901883.1">
    <property type="nucleotide sequence ID" value="NZ_JACCFO010000001.1"/>
</dbReference>
<sequence length="463" mass="50355">MRTDPRLCIAAVVPLTGRLARLGDPLSFVLRRLAPLLPPVRAGAHRLPVHIAVRDSRSDPDHARQAVKELVTDEGAHIVITMAGTQVLPAVADACADLRTPCLSTTFPRQAYEHCRTAAERDRWTYHFAWGLEDIAAVFADMWERVGGVRRVACLWNDELQGDLLRRWFAPVAAERGRPLVDPGAYREGTADFGACVEHLRRHDVNAVTSAATGADLARFHQRAREAGLDLRLLTCSRWLTYPHAESAPAPRDRAAFEGLVRARVATLVYWTPRHPHRSSVDGTTSAELADAYQQATGRMWLQPLGLAHALVDVAHHALSRADDPTDRASVAAALSRTRLETVVGPLDWTAGDSPNVARVPLAGGQWHPKPPTATNCTSSPTPRPRTCPSPRTCSPRADPRRAPAAQPPRAGAAARRSRGGAASRRRRLAPGPAARLLRRRIPRGRPAPLGATAAAIGMIYLI</sequence>
<dbReference type="Pfam" id="PF13458">
    <property type="entry name" value="Peripla_BP_6"/>
    <property type="match status" value="1"/>
</dbReference>
<proteinExistence type="inferred from homology"/>
<accession>A0A853BI44</accession>
<dbReference type="PANTHER" id="PTHR30483:SF6">
    <property type="entry name" value="PERIPLASMIC BINDING PROTEIN OF ABC TRANSPORTER FOR NATURAL AMINO ACIDS"/>
    <property type="match status" value="1"/>
</dbReference>
<evidence type="ECO:0000313" key="5">
    <source>
        <dbReference type="EMBL" id="NYI95158.1"/>
    </source>
</evidence>
<feature type="compositionally biased region" description="Basic residues" evidence="3">
    <location>
        <begin position="416"/>
        <end position="429"/>
    </location>
</feature>
<feature type="domain" description="Leucine-binding protein" evidence="4">
    <location>
        <begin position="47"/>
        <end position="358"/>
    </location>
</feature>
<dbReference type="CDD" id="cd06337">
    <property type="entry name" value="PBP1_ABC_ligand_binding-like"/>
    <property type="match status" value="1"/>
</dbReference>